<reference evidence="8 9" key="1">
    <citation type="journal article" date="2012" name="Plant Cell">
        <title>Genome comparison of barley and maize smut fungi reveals targeted loss of RNA silencing components and species-specific presence of transposable elements.</title>
        <authorList>
            <person name="Laurie J.D."/>
            <person name="Ali S."/>
            <person name="Linning R."/>
            <person name="Mannhaupt G."/>
            <person name="Wong P."/>
            <person name="Gueldener U."/>
            <person name="Muensterkoetter M."/>
            <person name="Moore R."/>
            <person name="Kahmann R."/>
            <person name="Bakkeren G."/>
            <person name="Schirawski J."/>
        </authorList>
    </citation>
    <scope>NUCLEOTIDE SEQUENCE [LARGE SCALE GENOMIC DNA]</scope>
    <source>
        <strain evidence="9">Uh4875-4</strain>
    </source>
</reference>
<dbReference type="OMA" id="HDSRFYP"/>
<keyword evidence="1 4" id="KW-0238">DNA-binding</keyword>
<name>I2FNL0_USTHO</name>
<evidence type="ECO:0000313" key="8">
    <source>
        <dbReference type="EMBL" id="CCF48503.1"/>
    </source>
</evidence>
<feature type="compositionally biased region" description="Polar residues" evidence="6">
    <location>
        <begin position="226"/>
        <end position="242"/>
    </location>
</feature>
<feature type="compositionally biased region" description="Low complexity" evidence="6">
    <location>
        <begin position="143"/>
        <end position="165"/>
    </location>
</feature>
<keyword evidence="2 4" id="KW-0371">Homeobox</keyword>
<evidence type="ECO:0000259" key="7">
    <source>
        <dbReference type="PROSITE" id="PS50071"/>
    </source>
</evidence>
<dbReference type="Gene3D" id="1.10.10.60">
    <property type="entry name" value="Homeodomain-like"/>
    <property type="match status" value="1"/>
</dbReference>
<protein>
    <recommendedName>
        <fullName evidence="7">Homeobox domain-containing protein</fullName>
    </recommendedName>
</protein>
<keyword evidence="3 4" id="KW-0539">Nucleus</keyword>
<keyword evidence="9" id="KW-1185">Reference proteome</keyword>
<dbReference type="PROSITE" id="PS00027">
    <property type="entry name" value="HOMEOBOX_1"/>
    <property type="match status" value="1"/>
</dbReference>
<evidence type="ECO:0000256" key="4">
    <source>
        <dbReference type="PROSITE-ProRule" id="PRU00108"/>
    </source>
</evidence>
<dbReference type="SUPFAM" id="SSF46689">
    <property type="entry name" value="Homeodomain-like"/>
    <property type="match status" value="1"/>
</dbReference>
<feature type="compositionally biased region" description="Basic residues" evidence="6">
    <location>
        <begin position="401"/>
        <end position="410"/>
    </location>
</feature>
<feature type="region of interest" description="Disordered" evidence="6">
    <location>
        <begin position="401"/>
        <end position="539"/>
    </location>
</feature>
<dbReference type="STRING" id="1128400.I2FNL0"/>
<evidence type="ECO:0000313" key="9">
    <source>
        <dbReference type="Proteomes" id="UP000006174"/>
    </source>
</evidence>
<dbReference type="PANTHER" id="PTHR24324">
    <property type="entry name" value="HOMEOBOX PROTEIN HHEX"/>
    <property type="match status" value="1"/>
</dbReference>
<dbReference type="AlphaFoldDB" id="I2FNL0"/>
<comment type="subcellular location">
    <subcellularLocation>
        <location evidence="4 5">Nucleus</location>
    </subcellularLocation>
</comment>
<dbReference type="SMART" id="SM00389">
    <property type="entry name" value="HOX"/>
    <property type="match status" value="1"/>
</dbReference>
<evidence type="ECO:0000256" key="2">
    <source>
        <dbReference type="ARBA" id="ARBA00023155"/>
    </source>
</evidence>
<sequence length="640" mass="69553">MNPSFVNQNTTSDANWDRTYDKDHPFQPPSTALSDPTAQKQQFRQPQHPRTSSHSLYPQQAAPASEHNPDTSPPLSSMYQARHQSKLHRQQLQHSEQHQHRPQQLPAQAYPPGQQQHQAQGFGVPRTVSTPAWVPSTNQTFHASASSAISTARPPAPSSSSSSGSLLSYWDRSAASDSELRMATTLPPSGPYHHHHAMSDMGHHRHASSAAFLPSVSPSGIVAHPSSASHMGSSGRTHSYGSAGSEHYHPYRPSSMPSVESSMSVQQHGSPSSHQQASSSGPSYPSSVSAPLTSPGFVYGPSGSSAPLGPGTSYDTYPQSFQGAHSQHVFYLPPAMPHDSRFYPLNPFEIKHRRRTTKAQFCLLESTFREVPKPNATLRKQISTQLDMPVRAVQIWFQNRRAKAKAKDKKRQSDGGRGGADSQDRPSMGSGVASHHHYNDTDTNERRGQTSSEMHMFSSSSSPSHEQQQVRNPMAQFEGQGRRTSRSMDLPPLRIQADQSRPDVYCSGSSTSTLPSRTTETGQTRDRRGFATPPISAGADSWSQQALGLSYSTLSFDSQEQAEHLYSMRSGAAHGMPATAPLGQSHASASDPSAGMPSGLDRPSRPTSLSSYSGRESSMLSGSSPRPIGYESSRYWSAPQ</sequence>
<dbReference type="PANTHER" id="PTHR24324:SF9">
    <property type="entry name" value="HOMEOBOX DOMAIN-CONTAINING PROTEIN"/>
    <property type="match status" value="1"/>
</dbReference>
<feature type="compositionally biased region" description="Polar residues" evidence="6">
    <location>
        <begin position="29"/>
        <end position="58"/>
    </location>
</feature>
<dbReference type="CDD" id="cd00086">
    <property type="entry name" value="homeodomain"/>
    <property type="match status" value="1"/>
</dbReference>
<dbReference type="Pfam" id="PF00046">
    <property type="entry name" value="Homeodomain"/>
    <property type="match status" value="1"/>
</dbReference>
<feature type="compositionally biased region" description="Basic and acidic residues" evidence="6">
    <location>
        <begin position="15"/>
        <end position="25"/>
    </location>
</feature>
<feature type="region of interest" description="Disordered" evidence="6">
    <location>
        <begin position="182"/>
        <end position="206"/>
    </location>
</feature>
<dbReference type="Proteomes" id="UP000006174">
    <property type="component" value="Unassembled WGS sequence"/>
</dbReference>
<dbReference type="InterPro" id="IPR009057">
    <property type="entry name" value="Homeodomain-like_sf"/>
</dbReference>
<feature type="DNA-binding region" description="Homeobox" evidence="4">
    <location>
        <begin position="349"/>
        <end position="408"/>
    </location>
</feature>
<feature type="compositionally biased region" description="Polar residues" evidence="6">
    <location>
        <begin position="1"/>
        <end position="14"/>
    </location>
</feature>
<feature type="compositionally biased region" description="Low complexity" evidence="6">
    <location>
        <begin position="451"/>
        <end position="466"/>
    </location>
</feature>
<feature type="compositionally biased region" description="Low complexity" evidence="6">
    <location>
        <begin position="608"/>
        <end position="627"/>
    </location>
</feature>
<feature type="compositionally biased region" description="Basic and acidic residues" evidence="6">
    <location>
        <begin position="437"/>
        <end position="448"/>
    </location>
</feature>
<feature type="region of interest" description="Disordered" evidence="6">
    <location>
        <begin position="573"/>
        <end position="640"/>
    </location>
</feature>
<feature type="region of interest" description="Disordered" evidence="6">
    <location>
        <begin position="223"/>
        <end position="289"/>
    </location>
</feature>
<dbReference type="GO" id="GO:0005634">
    <property type="term" value="C:nucleus"/>
    <property type="evidence" value="ECO:0007669"/>
    <property type="project" value="UniProtKB-SubCell"/>
</dbReference>
<accession>I2FNL0</accession>
<dbReference type="GO" id="GO:0030154">
    <property type="term" value="P:cell differentiation"/>
    <property type="evidence" value="ECO:0007669"/>
    <property type="project" value="TreeGrafter"/>
</dbReference>
<dbReference type="InterPro" id="IPR017970">
    <property type="entry name" value="Homeobox_CS"/>
</dbReference>
<dbReference type="HOGENOM" id="CLU_427728_0_0_1"/>
<feature type="compositionally biased region" description="Polar residues" evidence="6">
    <location>
        <begin position="127"/>
        <end position="142"/>
    </location>
</feature>
<dbReference type="InterPro" id="IPR051000">
    <property type="entry name" value="Homeobox_DNA-bind_prot"/>
</dbReference>
<dbReference type="eggNOG" id="KOG0490">
    <property type="taxonomic scope" value="Eukaryota"/>
</dbReference>
<feature type="domain" description="Homeobox" evidence="7">
    <location>
        <begin position="347"/>
        <end position="407"/>
    </location>
</feature>
<dbReference type="EMBL" id="CAGI01000135">
    <property type="protein sequence ID" value="CCF48503.1"/>
    <property type="molecule type" value="Genomic_DNA"/>
</dbReference>
<dbReference type="GO" id="GO:0000981">
    <property type="term" value="F:DNA-binding transcription factor activity, RNA polymerase II-specific"/>
    <property type="evidence" value="ECO:0007669"/>
    <property type="project" value="InterPro"/>
</dbReference>
<dbReference type="InterPro" id="IPR001356">
    <property type="entry name" value="HD"/>
</dbReference>
<feature type="region of interest" description="Disordered" evidence="6">
    <location>
        <begin position="1"/>
        <end position="166"/>
    </location>
</feature>
<evidence type="ECO:0000256" key="5">
    <source>
        <dbReference type="RuleBase" id="RU000682"/>
    </source>
</evidence>
<gene>
    <name evidence="8" type="ORF">UHOR_03270</name>
</gene>
<comment type="caution">
    <text evidence="8">The sequence shown here is derived from an EMBL/GenBank/DDBJ whole genome shotgun (WGS) entry which is preliminary data.</text>
</comment>
<evidence type="ECO:0000256" key="6">
    <source>
        <dbReference type="SAM" id="MobiDB-lite"/>
    </source>
</evidence>
<dbReference type="PROSITE" id="PS50071">
    <property type="entry name" value="HOMEOBOX_2"/>
    <property type="match status" value="1"/>
</dbReference>
<dbReference type="GO" id="GO:0000978">
    <property type="term" value="F:RNA polymerase II cis-regulatory region sequence-specific DNA binding"/>
    <property type="evidence" value="ECO:0007669"/>
    <property type="project" value="TreeGrafter"/>
</dbReference>
<feature type="compositionally biased region" description="Polar residues" evidence="6">
    <location>
        <begin position="507"/>
        <end position="522"/>
    </location>
</feature>
<feature type="compositionally biased region" description="Low complexity" evidence="6">
    <location>
        <begin position="253"/>
        <end position="289"/>
    </location>
</feature>
<evidence type="ECO:0000256" key="1">
    <source>
        <dbReference type="ARBA" id="ARBA00023125"/>
    </source>
</evidence>
<evidence type="ECO:0000256" key="3">
    <source>
        <dbReference type="ARBA" id="ARBA00023242"/>
    </source>
</evidence>
<proteinExistence type="predicted"/>
<organism evidence="8 9">
    <name type="scientific">Ustilago hordei</name>
    <name type="common">Barley covered smut fungus</name>
    <dbReference type="NCBI Taxonomy" id="120017"/>
    <lineage>
        <taxon>Eukaryota</taxon>
        <taxon>Fungi</taxon>
        <taxon>Dikarya</taxon>
        <taxon>Basidiomycota</taxon>
        <taxon>Ustilaginomycotina</taxon>
        <taxon>Ustilaginomycetes</taxon>
        <taxon>Ustilaginales</taxon>
        <taxon>Ustilaginaceae</taxon>
        <taxon>Ustilago</taxon>
    </lineage>
</organism>